<reference evidence="2" key="1">
    <citation type="journal article" date="2019" name="Int. J. Syst. Evol. Microbiol.">
        <title>The Global Catalogue of Microorganisms (GCM) 10K type strain sequencing project: providing services to taxonomists for standard genome sequencing and annotation.</title>
        <authorList>
            <consortium name="The Broad Institute Genomics Platform"/>
            <consortium name="The Broad Institute Genome Sequencing Center for Infectious Disease"/>
            <person name="Wu L."/>
            <person name="Ma J."/>
        </authorList>
    </citation>
    <scope>NUCLEOTIDE SEQUENCE [LARGE SCALE GENOMIC DNA]</scope>
    <source>
        <strain evidence="2">CCUG 49452</strain>
    </source>
</reference>
<dbReference type="RefSeq" id="WP_382434481.1">
    <property type="nucleotide sequence ID" value="NZ_JBHSHJ010000015.1"/>
</dbReference>
<sequence length="364" mass="41460">MIDIKSVFLRVNMLLLEDNLSREIKKLLSGDNTLRIAVAFIGNGASRLINPMARDVRIVCNLTMGGTNPVEVARLIEQFGKENIRQIDNLHAKLYISSEYAIVGSANMSNNGLGTQPNALREAGYKFNLDQPSGKRSLDWFHNLWESAHPITDQDLKETAEKWSRRNRARDGEDVIESPPPEILEQQPLSEFLKNTPLSADCIFSFYYHSRPRLNEEDEAKIQGGYGNEIEYFEEGTYDNKKDADRQCNQIRNRLELSPNGKIVFCINMVATRNPRGNKFRADSFVAKIKDILVFKSSAGKFEVISLHEECKNYPITIDEKFTELLSSAYIDTVKHPNFYNFVNEALGVQNNYCTFSELKNALN</sequence>
<proteinExistence type="predicted"/>
<name>A0ABV9QHL9_9BURK</name>
<dbReference type="EMBL" id="JBHSHJ010000015">
    <property type="protein sequence ID" value="MFC4790236.1"/>
    <property type="molecule type" value="Genomic_DNA"/>
</dbReference>
<dbReference type="Gene3D" id="3.30.870.10">
    <property type="entry name" value="Endonuclease Chain A"/>
    <property type="match status" value="1"/>
</dbReference>
<dbReference type="CDD" id="cd09117">
    <property type="entry name" value="PLDc_Bfil_DEXD_like"/>
    <property type="match status" value="1"/>
</dbReference>
<keyword evidence="2" id="KW-1185">Reference proteome</keyword>
<evidence type="ECO:0000313" key="1">
    <source>
        <dbReference type="EMBL" id="MFC4790236.1"/>
    </source>
</evidence>
<comment type="caution">
    <text evidence="1">The sequence shown here is derived from an EMBL/GenBank/DDBJ whole genome shotgun (WGS) entry which is preliminary data.</text>
</comment>
<dbReference type="Proteomes" id="UP001596001">
    <property type="component" value="Unassembled WGS sequence"/>
</dbReference>
<protein>
    <submittedName>
        <fullName evidence="1">Phospholipase D family protein</fullName>
    </submittedName>
</protein>
<accession>A0ABV9QHL9</accession>
<organism evidence="1 2">
    <name type="scientific">Giesbergeria sinuosa</name>
    <dbReference type="NCBI Taxonomy" id="80883"/>
    <lineage>
        <taxon>Bacteria</taxon>
        <taxon>Pseudomonadati</taxon>
        <taxon>Pseudomonadota</taxon>
        <taxon>Betaproteobacteria</taxon>
        <taxon>Burkholderiales</taxon>
        <taxon>Comamonadaceae</taxon>
        <taxon>Giesbergeria</taxon>
    </lineage>
</organism>
<gene>
    <name evidence="1" type="ORF">ACFO6X_14725</name>
</gene>
<evidence type="ECO:0000313" key="2">
    <source>
        <dbReference type="Proteomes" id="UP001596001"/>
    </source>
</evidence>